<evidence type="ECO:0000313" key="3">
    <source>
        <dbReference type="Proteomes" id="UP001375382"/>
    </source>
</evidence>
<feature type="signal peptide" evidence="1">
    <location>
        <begin position="1"/>
        <end position="21"/>
    </location>
</feature>
<keyword evidence="1" id="KW-0732">Signal</keyword>
<dbReference type="Pfam" id="PF07273">
    <property type="entry name" value="DUF1439"/>
    <property type="match status" value="1"/>
</dbReference>
<gene>
    <name evidence="2" type="ORF">MN202_07590</name>
</gene>
<sequence length="186" mass="20287">MRKIVLLACVLLIAACSQLQQMSAYTVSETDVEQLLRQQISKLTRQARVAGIPLKMQVDTMQVQIGPDNSDVVRLNTAGSAVLSLFGLTYPASLQLQVEGVPYYDSEQKAIYLRSVKLLNSGIEAAGYRGNLAPVSNELLQLVNGYLANNPVYKLDMSNPTVKLISAMPLNMAVQQGRISFTPGKN</sequence>
<dbReference type="InterPro" id="IPR010835">
    <property type="entry name" value="DUF1439"/>
</dbReference>
<dbReference type="Proteomes" id="UP001375382">
    <property type="component" value="Unassembled WGS sequence"/>
</dbReference>
<proteinExistence type="predicted"/>
<dbReference type="PROSITE" id="PS51257">
    <property type="entry name" value="PROKAR_LIPOPROTEIN"/>
    <property type="match status" value="1"/>
</dbReference>
<dbReference type="EMBL" id="JALAAR010000005">
    <property type="protein sequence ID" value="MEH8017088.1"/>
    <property type="molecule type" value="Genomic_DNA"/>
</dbReference>
<comment type="caution">
    <text evidence="2">The sequence shown here is derived from an EMBL/GenBank/DDBJ whole genome shotgun (WGS) entry which is preliminary data.</text>
</comment>
<protein>
    <submittedName>
        <fullName evidence="2">DUF1439 domain-containing protein</fullName>
    </submittedName>
</protein>
<feature type="chain" id="PRO_5046434466" evidence="1">
    <location>
        <begin position="22"/>
        <end position="186"/>
    </location>
</feature>
<reference evidence="2 3" key="1">
    <citation type="journal article" date="2023" name="Ecotoxicol. Environ. Saf.">
        <title>Mercury remediation potential of mercury-resistant strain Rheinheimera metallidurans sp. nov. isolated from a municipal waste dumping site.</title>
        <authorList>
            <person name="Yadav V."/>
            <person name="Manjhi A."/>
            <person name="Vadakedath N."/>
        </authorList>
    </citation>
    <scope>NUCLEOTIDE SEQUENCE [LARGE SCALE GENOMIC DNA]</scope>
    <source>
        <strain evidence="2 3">E-49</strain>
    </source>
</reference>
<evidence type="ECO:0000256" key="1">
    <source>
        <dbReference type="SAM" id="SignalP"/>
    </source>
</evidence>
<organism evidence="2 3">
    <name type="scientific">Rheinheimera muenzenbergensis</name>
    <dbReference type="NCBI Taxonomy" id="1193628"/>
    <lineage>
        <taxon>Bacteria</taxon>
        <taxon>Pseudomonadati</taxon>
        <taxon>Pseudomonadota</taxon>
        <taxon>Gammaproteobacteria</taxon>
        <taxon>Chromatiales</taxon>
        <taxon>Chromatiaceae</taxon>
        <taxon>Rheinheimera</taxon>
    </lineage>
</organism>
<evidence type="ECO:0000313" key="2">
    <source>
        <dbReference type="EMBL" id="MEH8017088.1"/>
    </source>
</evidence>
<dbReference type="Gene3D" id="3.15.10.40">
    <property type="entry name" value="Uncharacterised protein PF07273, DUF1439"/>
    <property type="match status" value="1"/>
</dbReference>
<keyword evidence="3" id="KW-1185">Reference proteome</keyword>
<dbReference type="RefSeq" id="WP_335735497.1">
    <property type="nucleotide sequence ID" value="NZ_JALAAR010000005.1"/>
</dbReference>
<name>A0ABU8C588_9GAMM</name>
<accession>A0ABU8C588</accession>